<protein>
    <submittedName>
        <fullName evidence="2">Uncharacterized protein</fullName>
    </submittedName>
</protein>
<evidence type="ECO:0000313" key="3">
    <source>
        <dbReference type="Proteomes" id="UP000192671"/>
    </source>
</evidence>
<feature type="region of interest" description="Disordered" evidence="1">
    <location>
        <begin position="1"/>
        <end position="29"/>
    </location>
</feature>
<gene>
    <name evidence="2" type="ORF">A3835_07730</name>
</gene>
<organism evidence="2 3">
    <name type="scientific">Campylobacter concisus</name>
    <dbReference type="NCBI Taxonomy" id="199"/>
    <lineage>
        <taxon>Bacteria</taxon>
        <taxon>Pseudomonadati</taxon>
        <taxon>Campylobacterota</taxon>
        <taxon>Epsilonproteobacteria</taxon>
        <taxon>Campylobacterales</taxon>
        <taxon>Campylobacteraceae</taxon>
        <taxon>Campylobacter</taxon>
    </lineage>
</organism>
<dbReference type="EMBL" id="LVWL01000020">
    <property type="protein sequence ID" value="ORI07434.1"/>
    <property type="molecule type" value="Genomic_DNA"/>
</dbReference>
<dbReference type="AlphaFoldDB" id="A0A1X0U1X0"/>
<evidence type="ECO:0000313" key="2">
    <source>
        <dbReference type="EMBL" id="ORI07434.1"/>
    </source>
</evidence>
<comment type="caution">
    <text evidence="2">The sequence shown here is derived from an EMBL/GenBank/DDBJ whole genome shotgun (WGS) entry which is preliminary data.</text>
</comment>
<evidence type="ECO:0000256" key="1">
    <source>
        <dbReference type="SAM" id="MobiDB-lite"/>
    </source>
</evidence>
<name>A0A1X0U1X0_9BACT</name>
<sequence length="100" mass="11439">MHQKTAKQAKSTPTTHQKTTKQVKSTPKTTKYAKMGWDYSQKLTHSPHPDKPSHYLLWTLLVFELTPPLLSEKPAPHRHLLAITTMIIFANILVIETDKP</sequence>
<proteinExistence type="predicted"/>
<dbReference type="Proteomes" id="UP000192671">
    <property type="component" value="Unassembled WGS sequence"/>
</dbReference>
<accession>A0A1X0U1X0</accession>
<feature type="compositionally biased region" description="Polar residues" evidence="1">
    <location>
        <begin position="8"/>
        <end position="29"/>
    </location>
</feature>
<reference evidence="2 3" key="1">
    <citation type="journal article" date="2017" name="Gene Rep">
        <title>The ribosomal RNA operon (rrn) of Campylobacter concisus supports molecular typing to genomospecies level.</title>
        <authorList>
            <person name="Huq M."/>
            <person name="Van T.T.H."/>
            <person name="Gurtler V."/>
            <person name="Elshagmani E."/>
            <person name="Allemailem K.S."/>
            <person name="Smooker P.M."/>
            <person name="Istivan T.S."/>
        </authorList>
    </citation>
    <scope>NUCLEOTIDE SEQUENCE [LARGE SCALE GENOMIC DNA]</scope>
    <source>
        <strain evidence="2 3">RCH 26</strain>
    </source>
</reference>